<dbReference type="Gene3D" id="2.60.40.200">
    <property type="entry name" value="Superoxide dismutase, copper/zinc binding domain"/>
    <property type="match status" value="1"/>
</dbReference>
<dbReference type="PROSITE" id="PS00332">
    <property type="entry name" value="SOD_CU_ZN_2"/>
    <property type="match status" value="1"/>
</dbReference>
<dbReference type="GO" id="GO:0004784">
    <property type="term" value="F:superoxide dismutase activity"/>
    <property type="evidence" value="ECO:0007669"/>
    <property type="project" value="UniProtKB-EC"/>
</dbReference>
<keyword evidence="8" id="KW-0449">Lipoprotein</keyword>
<comment type="catalytic activity">
    <reaction evidence="9">
        <text>2 superoxide + 2 H(+) = H2O2 + O2</text>
        <dbReference type="Rhea" id="RHEA:20696"/>
        <dbReference type="ChEBI" id="CHEBI:15378"/>
        <dbReference type="ChEBI" id="CHEBI:15379"/>
        <dbReference type="ChEBI" id="CHEBI:16240"/>
        <dbReference type="ChEBI" id="CHEBI:18421"/>
        <dbReference type="EC" id="1.15.1.1"/>
    </reaction>
</comment>
<evidence type="ECO:0000256" key="6">
    <source>
        <dbReference type="ARBA" id="ARBA00023002"/>
    </source>
</evidence>
<gene>
    <name evidence="11" type="ORF">GDO81_006959</name>
</gene>
<comment type="function">
    <text evidence="1 9">Destroys radicals which are normally produced within the cells and which are toxic to biological systems.</text>
</comment>
<dbReference type="EMBL" id="WNYA01000002">
    <property type="protein sequence ID" value="KAG8590904.1"/>
    <property type="molecule type" value="Genomic_DNA"/>
</dbReference>
<keyword evidence="7 9" id="KW-0186">Copper</keyword>
<evidence type="ECO:0000313" key="11">
    <source>
        <dbReference type="EMBL" id="KAG8590904.1"/>
    </source>
</evidence>
<proteinExistence type="inferred from homology"/>
<reference evidence="11" key="1">
    <citation type="thesis" date="2020" institute="ProQuest LLC" country="789 East Eisenhower Parkway, Ann Arbor, MI, USA">
        <title>Comparative Genomics and Chromosome Evolution.</title>
        <authorList>
            <person name="Mudd A.B."/>
        </authorList>
    </citation>
    <scope>NUCLEOTIDE SEQUENCE</scope>
    <source>
        <strain evidence="11">237g6f4</strain>
        <tissue evidence="11">Blood</tissue>
    </source>
</reference>
<protein>
    <recommendedName>
        <fullName evidence="9">Superoxide dismutase [Cu-Zn]</fullName>
        <ecNumber evidence="9">1.15.1.1</ecNumber>
    </recommendedName>
</protein>
<dbReference type="CDD" id="cd00305">
    <property type="entry name" value="Cu-Zn_Superoxide_Dismutase"/>
    <property type="match status" value="1"/>
</dbReference>
<evidence type="ECO:0000259" key="10">
    <source>
        <dbReference type="Pfam" id="PF00080"/>
    </source>
</evidence>
<feature type="domain" description="Superoxide dismutase copper/zinc binding" evidence="10">
    <location>
        <begin position="14"/>
        <end position="146"/>
    </location>
</feature>
<evidence type="ECO:0000256" key="8">
    <source>
        <dbReference type="ARBA" id="ARBA00023139"/>
    </source>
</evidence>
<dbReference type="InterPro" id="IPR018152">
    <property type="entry name" value="SOD_Cu/Zn_BS"/>
</dbReference>
<dbReference type="Proteomes" id="UP000824782">
    <property type="component" value="Unassembled WGS sequence"/>
</dbReference>
<dbReference type="Pfam" id="PF00080">
    <property type="entry name" value="Sod_Cu"/>
    <property type="match status" value="1"/>
</dbReference>
<keyword evidence="12" id="KW-1185">Reference proteome</keyword>
<keyword evidence="6 9" id="KW-0560">Oxidoreductase</keyword>
<dbReference type="GO" id="GO:0005507">
    <property type="term" value="F:copper ion binding"/>
    <property type="evidence" value="ECO:0007669"/>
    <property type="project" value="InterPro"/>
</dbReference>
<evidence type="ECO:0000256" key="1">
    <source>
        <dbReference type="ARBA" id="ARBA00003917"/>
    </source>
</evidence>
<comment type="caution">
    <text evidence="11">The sequence shown here is derived from an EMBL/GenBank/DDBJ whole genome shotgun (WGS) entry which is preliminary data.</text>
</comment>
<dbReference type="EC" id="1.15.1.1" evidence="9"/>
<evidence type="ECO:0000256" key="2">
    <source>
        <dbReference type="ARBA" id="ARBA00010457"/>
    </source>
</evidence>
<evidence type="ECO:0000256" key="7">
    <source>
        <dbReference type="ARBA" id="ARBA00023008"/>
    </source>
</evidence>
<accession>A0AAV7D0K7</accession>
<dbReference type="SUPFAM" id="SSF49329">
    <property type="entry name" value="Cu,Zn superoxide dismutase-like"/>
    <property type="match status" value="1"/>
</dbReference>
<sequence length="150" mass="15519">MAKAICVLKGSGEVTGVVSFEQVGDEVIVKGNIKGLTDGLHGFHIHAYGDNTNGCISAGPHFNPLKKNHGGPGDEERHVGDLGNIESKGSVAEFELKDKLIALQGPHNVIGRTVVVHEKCDDLGKGGDNESLVTGNAGGRLACGVIGICQ</sequence>
<keyword evidence="3 9" id="KW-0479">Metal-binding</keyword>
<keyword evidence="4 9" id="KW-0862">Zinc</keyword>
<evidence type="ECO:0000256" key="3">
    <source>
        <dbReference type="ARBA" id="ARBA00022723"/>
    </source>
</evidence>
<dbReference type="InterPro" id="IPR024134">
    <property type="entry name" value="SOD_Cu/Zn_/chaperone"/>
</dbReference>
<name>A0AAV7D0K7_ENGPU</name>
<comment type="cofactor">
    <cofactor evidence="9">
        <name>Cu cation</name>
        <dbReference type="ChEBI" id="CHEBI:23378"/>
    </cofactor>
    <text evidence="9">Binds 1 copper ion per subunit.</text>
</comment>
<dbReference type="PROSITE" id="PS00087">
    <property type="entry name" value="SOD_CU_ZN_1"/>
    <property type="match status" value="1"/>
</dbReference>
<dbReference type="FunFam" id="2.60.40.200:FF:000001">
    <property type="entry name" value="Superoxide dismutase [Cu-Zn]"/>
    <property type="match status" value="1"/>
</dbReference>
<comment type="cofactor">
    <cofactor evidence="9">
        <name>Zn(2+)</name>
        <dbReference type="ChEBI" id="CHEBI:29105"/>
    </cofactor>
    <text evidence="9">Binds 1 zinc ion per subunit.</text>
</comment>
<dbReference type="InterPro" id="IPR001424">
    <property type="entry name" value="SOD_Cu_Zn_dom"/>
</dbReference>
<dbReference type="PRINTS" id="PR00068">
    <property type="entry name" value="CUZNDISMTASE"/>
</dbReference>
<keyword evidence="8" id="KW-0564">Palmitate</keyword>
<keyword evidence="5" id="KW-0049">Antioxidant</keyword>
<comment type="similarity">
    <text evidence="2 9">Belongs to the Cu-Zn superoxide dismutase family.</text>
</comment>
<dbReference type="InterPro" id="IPR036423">
    <property type="entry name" value="SOD-like_Cu/Zn_dom_sf"/>
</dbReference>
<evidence type="ECO:0000256" key="9">
    <source>
        <dbReference type="RuleBase" id="RU000393"/>
    </source>
</evidence>
<evidence type="ECO:0000256" key="5">
    <source>
        <dbReference type="ARBA" id="ARBA00022862"/>
    </source>
</evidence>
<dbReference type="AlphaFoldDB" id="A0AAV7D0K7"/>
<evidence type="ECO:0000313" key="12">
    <source>
        <dbReference type="Proteomes" id="UP000824782"/>
    </source>
</evidence>
<organism evidence="11 12">
    <name type="scientific">Engystomops pustulosus</name>
    <name type="common">Tungara frog</name>
    <name type="synonym">Physalaemus pustulosus</name>
    <dbReference type="NCBI Taxonomy" id="76066"/>
    <lineage>
        <taxon>Eukaryota</taxon>
        <taxon>Metazoa</taxon>
        <taxon>Chordata</taxon>
        <taxon>Craniata</taxon>
        <taxon>Vertebrata</taxon>
        <taxon>Euteleostomi</taxon>
        <taxon>Amphibia</taxon>
        <taxon>Batrachia</taxon>
        <taxon>Anura</taxon>
        <taxon>Neobatrachia</taxon>
        <taxon>Hyloidea</taxon>
        <taxon>Leptodactylidae</taxon>
        <taxon>Leiuperinae</taxon>
        <taxon>Engystomops</taxon>
    </lineage>
</organism>
<dbReference type="PANTHER" id="PTHR10003">
    <property type="entry name" value="SUPEROXIDE DISMUTASE CU-ZN -RELATED"/>
    <property type="match status" value="1"/>
</dbReference>
<evidence type="ECO:0000256" key="4">
    <source>
        <dbReference type="ARBA" id="ARBA00022833"/>
    </source>
</evidence>